<dbReference type="InterPro" id="IPR008778">
    <property type="entry name" value="Pirin_C_dom"/>
</dbReference>
<accession>A0A431UAJ7</accession>
<feature type="region of interest" description="Disordered" evidence="1">
    <location>
        <begin position="75"/>
        <end position="111"/>
    </location>
</feature>
<dbReference type="InterPro" id="IPR014710">
    <property type="entry name" value="RmlC-like_jellyroll"/>
</dbReference>
<dbReference type="EMBL" id="RXLZ01000080">
    <property type="protein sequence ID" value="RTQ85824.1"/>
    <property type="molecule type" value="Genomic_DNA"/>
</dbReference>
<dbReference type="Proteomes" id="UP000271705">
    <property type="component" value="Unassembled WGS sequence"/>
</dbReference>
<feature type="domain" description="Pirin C-terminal" evidence="2">
    <location>
        <begin position="29"/>
        <end position="68"/>
    </location>
</feature>
<protein>
    <recommendedName>
        <fullName evidence="2">Pirin C-terminal domain-containing protein</fullName>
    </recommendedName>
</protein>
<evidence type="ECO:0000313" key="4">
    <source>
        <dbReference type="Proteomes" id="UP000271705"/>
    </source>
</evidence>
<evidence type="ECO:0000313" key="3">
    <source>
        <dbReference type="EMBL" id="RTQ85824.1"/>
    </source>
</evidence>
<evidence type="ECO:0000259" key="2">
    <source>
        <dbReference type="Pfam" id="PF05726"/>
    </source>
</evidence>
<dbReference type="RefSeq" id="WP_126930373.1">
    <property type="nucleotide sequence ID" value="NZ_RXLZ01000080.1"/>
</dbReference>
<dbReference type="InterPro" id="IPR011051">
    <property type="entry name" value="RmlC_Cupin_sf"/>
</dbReference>
<name>A0A431UAJ7_STEMA</name>
<reference evidence="3 4" key="1">
    <citation type="submission" date="2018-12" db="EMBL/GenBank/DDBJ databases">
        <authorList>
            <person name="Kartti S."/>
            <person name="Manni A."/>
            <person name="Chemao El Fihri M.W."/>
            <person name="Laamarti M."/>
            <person name="Temsamani L."/>
            <person name="El Jamali J.E."/>
            <person name="Ouadghiri M."/>
            <person name="Ibrahimi A."/>
            <person name="Filati-Maltouf A."/>
        </authorList>
    </citation>
    <scope>NUCLEOTIDE SEQUENCE [LARGE SCALE GENOMIC DNA]</scope>
    <source>
        <strain evidence="3 4">MDMC339</strain>
    </source>
</reference>
<proteinExistence type="predicted"/>
<dbReference type="Gene3D" id="2.60.120.10">
    <property type="entry name" value="Jelly Rolls"/>
    <property type="match status" value="2"/>
</dbReference>
<dbReference type="AlphaFoldDB" id="A0A431UAJ7"/>
<gene>
    <name evidence="3" type="ORF">EKL94_19900</name>
</gene>
<sequence>MSSVVLDVAGLSRPWRSNVVANSGQMLLEIPLMQGQPIAGPVVVSGPFVMNDEAGLRQAHADFSVTQFVEWPWQEDGPVHPKTAGRFSSLAPAASTEAERDPPVRSVTPST</sequence>
<dbReference type="SUPFAM" id="SSF51182">
    <property type="entry name" value="RmlC-like cupins"/>
    <property type="match status" value="1"/>
</dbReference>
<dbReference type="Pfam" id="PF05726">
    <property type="entry name" value="Pirin_C"/>
    <property type="match status" value="1"/>
</dbReference>
<organism evidence="3 4">
    <name type="scientific">Stenotrophomonas maltophilia</name>
    <name type="common">Pseudomonas maltophilia</name>
    <name type="synonym">Xanthomonas maltophilia</name>
    <dbReference type="NCBI Taxonomy" id="40324"/>
    <lineage>
        <taxon>Bacteria</taxon>
        <taxon>Pseudomonadati</taxon>
        <taxon>Pseudomonadota</taxon>
        <taxon>Gammaproteobacteria</taxon>
        <taxon>Lysobacterales</taxon>
        <taxon>Lysobacteraceae</taxon>
        <taxon>Stenotrophomonas</taxon>
        <taxon>Stenotrophomonas maltophilia group</taxon>
    </lineage>
</organism>
<evidence type="ECO:0000256" key="1">
    <source>
        <dbReference type="SAM" id="MobiDB-lite"/>
    </source>
</evidence>
<comment type="caution">
    <text evidence="3">The sequence shown here is derived from an EMBL/GenBank/DDBJ whole genome shotgun (WGS) entry which is preliminary data.</text>
</comment>